<feature type="compositionally biased region" description="Low complexity" evidence="1">
    <location>
        <begin position="457"/>
        <end position="477"/>
    </location>
</feature>
<feature type="region of interest" description="Disordered" evidence="1">
    <location>
        <begin position="532"/>
        <end position="563"/>
    </location>
</feature>
<name>A0AAD9QBB4_ACRCE</name>
<feature type="compositionally biased region" description="Basic and acidic residues" evidence="1">
    <location>
        <begin position="447"/>
        <end position="456"/>
    </location>
</feature>
<organism evidence="2 3">
    <name type="scientific">Acropora cervicornis</name>
    <name type="common">Staghorn coral</name>
    <dbReference type="NCBI Taxonomy" id="6130"/>
    <lineage>
        <taxon>Eukaryota</taxon>
        <taxon>Metazoa</taxon>
        <taxon>Cnidaria</taxon>
        <taxon>Anthozoa</taxon>
        <taxon>Hexacorallia</taxon>
        <taxon>Scleractinia</taxon>
        <taxon>Astrocoeniina</taxon>
        <taxon>Acroporidae</taxon>
        <taxon>Acropora</taxon>
    </lineage>
</organism>
<feature type="compositionally biased region" description="Polar residues" evidence="1">
    <location>
        <begin position="487"/>
        <end position="505"/>
    </location>
</feature>
<proteinExistence type="predicted"/>
<feature type="region of interest" description="Disordered" evidence="1">
    <location>
        <begin position="585"/>
        <end position="662"/>
    </location>
</feature>
<feature type="compositionally biased region" description="Basic and acidic residues" evidence="1">
    <location>
        <begin position="265"/>
        <end position="282"/>
    </location>
</feature>
<feature type="compositionally biased region" description="Basic and acidic residues" evidence="1">
    <location>
        <begin position="604"/>
        <end position="642"/>
    </location>
</feature>
<feature type="compositionally biased region" description="Basic residues" evidence="1">
    <location>
        <begin position="293"/>
        <end position="304"/>
    </location>
</feature>
<reference evidence="2" key="1">
    <citation type="journal article" date="2023" name="G3 (Bethesda)">
        <title>Whole genome assembly and annotation of the endangered Caribbean coral Acropora cervicornis.</title>
        <authorList>
            <person name="Selwyn J.D."/>
            <person name="Vollmer S.V."/>
        </authorList>
    </citation>
    <scope>NUCLEOTIDE SEQUENCE</scope>
    <source>
        <strain evidence="2">K2</strain>
    </source>
</reference>
<dbReference type="Proteomes" id="UP001249851">
    <property type="component" value="Unassembled WGS sequence"/>
</dbReference>
<dbReference type="AlphaFoldDB" id="A0AAD9QBB4"/>
<reference evidence="2" key="2">
    <citation type="journal article" date="2023" name="Science">
        <title>Genomic signatures of disease resistance in endangered staghorn corals.</title>
        <authorList>
            <person name="Vollmer S.V."/>
            <person name="Selwyn J.D."/>
            <person name="Despard B.A."/>
            <person name="Roesel C.L."/>
        </authorList>
    </citation>
    <scope>NUCLEOTIDE SEQUENCE</scope>
    <source>
        <strain evidence="2">K2</strain>
    </source>
</reference>
<keyword evidence="3" id="KW-1185">Reference proteome</keyword>
<feature type="region of interest" description="Disordered" evidence="1">
    <location>
        <begin position="415"/>
        <end position="519"/>
    </location>
</feature>
<dbReference type="EMBL" id="JARQWQ010000045">
    <property type="protein sequence ID" value="KAK2558176.1"/>
    <property type="molecule type" value="Genomic_DNA"/>
</dbReference>
<feature type="region of interest" description="Disordered" evidence="1">
    <location>
        <begin position="142"/>
        <end position="187"/>
    </location>
</feature>
<feature type="compositionally biased region" description="Basic and acidic residues" evidence="1">
    <location>
        <begin position="543"/>
        <end position="555"/>
    </location>
</feature>
<evidence type="ECO:0000313" key="3">
    <source>
        <dbReference type="Proteomes" id="UP001249851"/>
    </source>
</evidence>
<feature type="compositionally biased region" description="Basic and acidic residues" evidence="1">
    <location>
        <begin position="388"/>
        <end position="400"/>
    </location>
</feature>
<feature type="region of interest" description="Disordered" evidence="1">
    <location>
        <begin position="265"/>
        <end position="400"/>
    </location>
</feature>
<protein>
    <submittedName>
        <fullName evidence="2">Uncharacterized protein</fullName>
    </submittedName>
</protein>
<comment type="caution">
    <text evidence="2">The sequence shown here is derived from an EMBL/GenBank/DDBJ whole genome shotgun (WGS) entry which is preliminary data.</text>
</comment>
<evidence type="ECO:0000256" key="1">
    <source>
        <dbReference type="SAM" id="MobiDB-lite"/>
    </source>
</evidence>
<feature type="compositionally biased region" description="Basic and acidic residues" evidence="1">
    <location>
        <begin position="203"/>
        <end position="213"/>
    </location>
</feature>
<accession>A0AAD9QBB4</accession>
<feature type="region of interest" description="Disordered" evidence="1">
    <location>
        <begin position="203"/>
        <end position="225"/>
    </location>
</feature>
<sequence length="723" mass="80550">MEVKDTGTCVEEDMTLDEVDSVRNLLDRLKYDKERELKDVTSAGSISVHENETSASNLKQDCLIGELQKKQNSREMNLNSVAKNGQHETADYSKKRKQNEFSVEVQERAEAEIIHTRVHRSKSASEVDLSVVVSKSKITVARSGSMKGRRKPTASMRRMSQKSGFMDDLNDEGNISDSSESMDEEGTGTGLSGVIFIFKDRPQVEPSGDDVRPPRKPKPKVKSQTVAGIALPGLAEMLNKNNANKADVGRPQGSVADIVRVAAEGKRKQAAKEERVEKEPDKPAWLVEAEARRKLHEQRRHSKTKQHEEKEQQQQCHPSNGVTLRSVAERSKTAEVKHSATAGTNKHHNVVLLPVRKAEPVRAQSDDNNDASRAALNVRLRPVSKPVPKAESDIDTDRGEDASEHFHNIRLRPIVFGGSSSSNSKTTKAFTEHHAPRSLTPIASDIPMKRRTESKVSEGASSSSRSSGGGSRVTISSDYVSAPNKVATKTRTGLNNNSKTVTVTASEVPDPSGTSRRKSVEFVHTKVEWKGSSPAVASCNSHGDLRRGSHDRTDSSYRPSYTGDVLPQWKIDLMEKKKNIVAVPVRPPTTPISNTGTVPQWRKQLAEKRKQRVDHHGVQKTNKENEPKTSPETPQWKKEVAERRKRREMSPIGKKSDAIDKPAEIPEWRKKLSATRRPKSVVISESPIVEEAADQVPSFMKEFEKKKKNRSREYDTKYLNFHT</sequence>
<gene>
    <name evidence="2" type="ORF">P5673_019290</name>
</gene>
<feature type="compositionally biased region" description="Basic and acidic residues" evidence="1">
    <location>
        <begin position="327"/>
        <end position="338"/>
    </location>
</feature>
<evidence type="ECO:0000313" key="2">
    <source>
        <dbReference type="EMBL" id="KAK2558176.1"/>
    </source>
</evidence>